<evidence type="ECO:0000256" key="1">
    <source>
        <dbReference type="SAM" id="Phobius"/>
    </source>
</evidence>
<name>A0ABT2YJJ5_9BURK</name>
<sequence length="374" mass="41411">MIGVAGVAVSRMIPKDVLLGLLSGAYRLHGGVVRDMSGRIVSHLVVPSNALNLMPGLSWIAEAFQAYQLHTMGLKLDRVSAKLGQVMQLSMATTAFSGLGLVVSVSGFLFLNRKMGEIRAAVDRIEKNTRKTNHLLEAVTYGQLKAAIDTLQTAQLTSDPGLRQDMLIQSKDKFLCLQHEYERLWNKLDQSEDREALDDSWSISMVGHGLVSNELGLGQSASQAFDTHHQVWRENVRTYCKDVALGEKPERLLHPRYLEVMPTAELISLLDFANEEDKGLLWLDELRFRAGESSMLKLPKFSLDTDPLKLARKLLAKDVVLGSFAAHFKFLNDQGLRSSEFLSRIEAEAQEVHSDGPVWVTADGAVLRPSCSGV</sequence>
<dbReference type="Proteomes" id="UP001209701">
    <property type="component" value="Unassembled WGS sequence"/>
</dbReference>
<keyword evidence="1" id="KW-0472">Membrane</keyword>
<evidence type="ECO:0000313" key="2">
    <source>
        <dbReference type="EMBL" id="MCV2370229.1"/>
    </source>
</evidence>
<protein>
    <submittedName>
        <fullName evidence="2">Uncharacterized protein</fullName>
    </submittedName>
</protein>
<keyword evidence="1" id="KW-0812">Transmembrane</keyword>
<gene>
    <name evidence="2" type="ORF">LNV07_19290</name>
</gene>
<dbReference type="RefSeq" id="WP_263572806.1">
    <property type="nucleotide sequence ID" value="NZ_JAJIRN010000008.1"/>
</dbReference>
<keyword evidence="1" id="KW-1133">Transmembrane helix</keyword>
<proteinExistence type="predicted"/>
<keyword evidence="3" id="KW-1185">Reference proteome</keyword>
<dbReference type="EMBL" id="JAJIRN010000008">
    <property type="protein sequence ID" value="MCV2370229.1"/>
    <property type="molecule type" value="Genomic_DNA"/>
</dbReference>
<reference evidence="2 3" key="1">
    <citation type="submission" date="2021-11" db="EMBL/GenBank/DDBJ databases">
        <authorList>
            <person name="Liang Q."/>
            <person name="Mou H."/>
            <person name="Liu Z."/>
        </authorList>
    </citation>
    <scope>NUCLEOTIDE SEQUENCE [LARGE SCALE GENOMIC DNA]</scope>
    <source>
        <strain evidence="2 3">CHU3</strain>
    </source>
</reference>
<organism evidence="2 3">
    <name type="scientific">Roseateles oligotrophus</name>
    <dbReference type="NCBI Taxonomy" id="1769250"/>
    <lineage>
        <taxon>Bacteria</taxon>
        <taxon>Pseudomonadati</taxon>
        <taxon>Pseudomonadota</taxon>
        <taxon>Betaproteobacteria</taxon>
        <taxon>Burkholderiales</taxon>
        <taxon>Sphaerotilaceae</taxon>
        <taxon>Roseateles</taxon>
    </lineage>
</organism>
<feature type="transmembrane region" description="Helical" evidence="1">
    <location>
        <begin position="89"/>
        <end position="111"/>
    </location>
</feature>
<accession>A0ABT2YJJ5</accession>
<evidence type="ECO:0000313" key="3">
    <source>
        <dbReference type="Proteomes" id="UP001209701"/>
    </source>
</evidence>
<comment type="caution">
    <text evidence="2">The sequence shown here is derived from an EMBL/GenBank/DDBJ whole genome shotgun (WGS) entry which is preliminary data.</text>
</comment>